<organism evidence="2 3">
    <name type="scientific">Actinoalloteichus caeruleus DSM 43889</name>
    <dbReference type="NCBI Taxonomy" id="1120930"/>
    <lineage>
        <taxon>Bacteria</taxon>
        <taxon>Bacillati</taxon>
        <taxon>Actinomycetota</taxon>
        <taxon>Actinomycetes</taxon>
        <taxon>Pseudonocardiales</taxon>
        <taxon>Pseudonocardiaceae</taxon>
        <taxon>Actinoalloteichus</taxon>
        <taxon>Actinoalloteichus cyanogriseus</taxon>
    </lineage>
</organism>
<accession>A0ABT1JFQ1</accession>
<reference evidence="2 3" key="2">
    <citation type="submission" date="2022-06" db="EMBL/GenBank/DDBJ databases">
        <title>Genomic Encyclopedia of Type Strains, Phase I: the one thousand microbial genomes (KMG-I) project.</title>
        <authorList>
            <person name="Kyrpides N."/>
        </authorList>
    </citation>
    <scope>NUCLEOTIDE SEQUENCE [LARGE SCALE GENOMIC DNA]</scope>
    <source>
        <strain evidence="2 3">DSM 43889</strain>
    </source>
</reference>
<dbReference type="EMBL" id="AUBJ02000001">
    <property type="protein sequence ID" value="MCP2331328.1"/>
    <property type="molecule type" value="Genomic_DNA"/>
</dbReference>
<comment type="caution">
    <text evidence="2">The sequence shown here is derived from an EMBL/GenBank/DDBJ whole genome shotgun (WGS) entry which is preliminary data.</text>
</comment>
<keyword evidence="3" id="KW-1185">Reference proteome</keyword>
<evidence type="ECO:0000256" key="1">
    <source>
        <dbReference type="SAM" id="MobiDB-lite"/>
    </source>
</evidence>
<reference evidence="2 3" key="1">
    <citation type="submission" date="2013-07" db="EMBL/GenBank/DDBJ databases">
        <authorList>
            <consortium name="DOE Joint Genome Institute"/>
            <person name="Reeve W."/>
            <person name="Huntemann M."/>
            <person name="Han J."/>
            <person name="Chen A."/>
            <person name="Kyrpides N."/>
            <person name="Mavromatis K."/>
            <person name="Markowitz V."/>
            <person name="Palaniappan K."/>
            <person name="Ivanova N."/>
            <person name="Schaumberg A."/>
            <person name="Pati A."/>
            <person name="Liolios K."/>
            <person name="Nordberg H.P."/>
            <person name="Cantor M.N."/>
            <person name="Hua S.X."/>
            <person name="Woyke T."/>
        </authorList>
    </citation>
    <scope>NUCLEOTIDE SEQUENCE [LARGE SCALE GENOMIC DNA]</scope>
    <source>
        <strain evidence="2 3">DSM 43889</strain>
    </source>
</reference>
<protein>
    <submittedName>
        <fullName evidence="2">Uncharacterized protein</fullName>
    </submittedName>
</protein>
<evidence type="ECO:0000313" key="2">
    <source>
        <dbReference type="EMBL" id="MCP2331328.1"/>
    </source>
</evidence>
<evidence type="ECO:0000313" key="3">
    <source>
        <dbReference type="Proteomes" id="UP000791080"/>
    </source>
</evidence>
<name>A0ABT1JFQ1_ACTCY</name>
<feature type="compositionally biased region" description="Polar residues" evidence="1">
    <location>
        <begin position="167"/>
        <end position="178"/>
    </location>
</feature>
<feature type="region of interest" description="Disordered" evidence="1">
    <location>
        <begin position="154"/>
        <end position="178"/>
    </location>
</feature>
<proteinExistence type="predicted"/>
<gene>
    <name evidence="2" type="ORF">G443_001598</name>
</gene>
<dbReference type="Proteomes" id="UP000791080">
    <property type="component" value="Unassembled WGS sequence"/>
</dbReference>
<sequence length="178" mass="18803">MSVGELRSGLAEVAELLPVGEVSAIRESVEAALADMSEAWRGSRHPAAKAAPSAIRAALSELETINSGLEEIRVAIGSYLGKLQAVMAALSEVVERLRGVMDRLPSGAVKEARTRVSDRVTPAFAELTKGTANRDLLTARVALRSVAAVLSGWTSSSRPPWCVPGNGSPSTVSRRSRR</sequence>